<accession>A0A7V1A6V5</accession>
<name>A0A7V1A6V5_9RHOB</name>
<gene>
    <name evidence="4" type="ORF">ENH63_18820</name>
</gene>
<reference evidence="4" key="1">
    <citation type="journal article" date="2020" name="mSystems">
        <title>Genome- and Community-Level Interaction Insights into Carbon Utilization and Element Cycling Functions of Hydrothermarchaeota in Hydrothermal Sediment.</title>
        <authorList>
            <person name="Zhou Z."/>
            <person name="Liu Y."/>
            <person name="Xu W."/>
            <person name="Pan J."/>
            <person name="Luo Z.H."/>
            <person name="Li M."/>
        </authorList>
    </citation>
    <scope>NUCLEOTIDE SEQUENCE [LARGE SCALE GENOMIC DNA]</scope>
    <source>
        <strain evidence="4">HyVt-323</strain>
    </source>
</reference>
<dbReference type="Gene3D" id="3.30.930.30">
    <property type="match status" value="1"/>
</dbReference>
<comment type="caution">
    <text evidence="4">The sequence shown here is derived from an EMBL/GenBank/DDBJ whole genome shotgun (WGS) entry which is preliminary data.</text>
</comment>
<evidence type="ECO:0000256" key="2">
    <source>
        <dbReference type="ARBA" id="ARBA00022971"/>
    </source>
</evidence>
<evidence type="ECO:0000259" key="3">
    <source>
        <dbReference type="Pfam" id="PF03389"/>
    </source>
</evidence>
<dbReference type="Proteomes" id="UP000885704">
    <property type="component" value="Unassembled WGS sequence"/>
</dbReference>
<dbReference type="InterPro" id="IPR005053">
    <property type="entry name" value="MobA_MobL"/>
</dbReference>
<proteinExistence type="inferred from homology"/>
<dbReference type="AlphaFoldDB" id="A0A7V1A6V5"/>
<protein>
    <recommendedName>
        <fullName evidence="3">MobA/MobL protein domain-containing protein</fullName>
    </recommendedName>
</protein>
<dbReference type="Pfam" id="PF03389">
    <property type="entry name" value="MobA_MobL"/>
    <property type="match status" value="1"/>
</dbReference>
<sequence>MAKSARRRNLPSEKAKGAITQTEVCSAPAAGFQGAVIELRPDIFSMIHPASHCPLLVLSRSDGRSAVAAAAYAARTKMTDLRTGLSYNYRHTPGLLAEGRVNWKLSVQDLWNAAEKSEKRVNSRVARELRPALPAELPLYEQRRLVHGFACWLKDEFGVAVHWVVHAPSFHKKMDSKRFWRDRKSETGWKKYLAVLIDPDKTNLNFHAHIRFTTRRVNGKTGEFFEKTRELDDKRTGAECVLKIRAEWEKRTNAALAREGSDARIELRSYETMAAAGDAPAGLTAQKHLGPKQTARGRRVIPPFLMGSNRRIQAAVFSFMAGVMPPIPMLGRSLL</sequence>
<evidence type="ECO:0000256" key="1">
    <source>
        <dbReference type="ARBA" id="ARBA00010873"/>
    </source>
</evidence>
<feature type="domain" description="MobA/MobL protein" evidence="3">
    <location>
        <begin position="64"/>
        <end position="296"/>
    </location>
</feature>
<organism evidence="4">
    <name type="scientific">Sulfitobacter litoralis</name>
    <dbReference type="NCBI Taxonomy" id="335975"/>
    <lineage>
        <taxon>Bacteria</taxon>
        <taxon>Pseudomonadati</taxon>
        <taxon>Pseudomonadota</taxon>
        <taxon>Alphaproteobacteria</taxon>
        <taxon>Rhodobacterales</taxon>
        <taxon>Roseobacteraceae</taxon>
        <taxon>Sulfitobacter</taxon>
    </lineage>
</organism>
<dbReference type="EMBL" id="DRFN01000057">
    <property type="protein sequence ID" value="HDZ53783.1"/>
    <property type="molecule type" value="Genomic_DNA"/>
</dbReference>
<keyword evidence="2" id="KW-0184">Conjugation</keyword>
<comment type="similarity">
    <text evidence="1">Belongs to the MobA/MobL family.</text>
</comment>
<evidence type="ECO:0000313" key="4">
    <source>
        <dbReference type="EMBL" id="HDZ53783.1"/>
    </source>
</evidence>